<feature type="transmembrane region" description="Helical" evidence="1">
    <location>
        <begin position="109"/>
        <end position="129"/>
    </location>
</feature>
<reference evidence="2 3" key="1">
    <citation type="submission" date="2017-02" db="EMBL/GenBank/DDBJ databases">
        <authorList>
            <person name="Peterson S.W."/>
        </authorList>
    </citation>
    <scope>NUCLEOTIDE SEQUENCE [LARGE SCALE GENOMIC DNA]</scope>
    <source>
        <strain evidence="2 3">ATCC BAA-909</strain>
    </source>
</reference>
<feature type="transmembrane region" description="Helical" evidence="1">
    <location>
        <begin position="174"/>
        <end position="193"/>
    </location>
</feature>
<dbReference type="GO" id="GO:0016020">
    <property type="term" value="C:membrane"/>
    <property type="evidence" value="ECO:0007669"/>
    <property type="project" value="InterPro"/>
</dbReference>
<accession>A0A1T4NUC2</accession>
<dbReference type="Gene3D" id="1.20.120.1760">
    <property type="match status" value="1"/>
</dbReference>
<dbReference type="InterPro" id="IPR000462">
    <property type="entry name" value="CDP-OH_P_trans"/>
</dbReference>
<dbReference type="STRING" id="225004.SAMN02745152_01312"/>
<keyword evidence="2" id="KW-0808">Transferase</keyword>
<feature type="transmembrane region" description="Helical" evidence="1">
    <location>
        <begin position="149"/>
        <end position="168"/>
    </location>
</feature>
<feature type="transmembrane region" description="Helical" evidence="1">
    <location>
        <begin position="12"/>
        <end position="45"/>
    </location>
</feature>
<organism evidence="2 3">
    <name type="scientific">Treponema berlinense</name>
    <dbReference type="NCBI Taxonomy" id="225004"/>
    <lineage>
        <taxon>Bacteria</taxon>
        <taxon>Pseudomonadati</taxon>
        <taxon>Spirochaetota</taxon>
        <taxon>Spirochaetia</taxon>
        <taxon>Spirochaetales</taxon>
        <taxon>Treponemataceae</taxon>
        <taxon>Treponema</taxon>
    </lineage>
</organism>
<keyword evidence="1" id="KW-1133">Transmembrane helix</keyword>
<dbReference type="AlphaFoldDB" id="A0A1T4NUC2"/>
<dbReference type="Pfam" id="PF01066">
    <property type="entry name" value="CDP-OH_P_transf"/>
    <property type="match status" value="1"/>
</dbReference>
<feature type="transmembrane region" description="Helical" evidence="1">
    <location>
        <begin position="205"/>
        <end position="226"/>
    </location>
</feature>
<keyword evidence="1" id="KW-0472">Membrane</keyword>
<keyword evidence="1" id="KW-0812">Transmembrane</keyword>
<evidence type="ECO:0000256" key="1">
    <source>
        <dbReference type="SAM" id="Phobius"/>
    </source>
</evidence>
<evidence type="ECO:0000313" key="3">
    <source>
        <dbReference type="Proteomes" id="UP000190395"/>
    </source>
</evidence>
<dbReference type="GO" id="GO:0016780">
    <property type="term" value="F:phosphotransferase activity, for other substituted phosphate groups"/>
    <property type="evidence" value="ECO:0007669"/>
    <property type="project" value="InterPro"/>
</dbReference>
<name>A0A1T4NUC2_9SPIR</name>
<dbReference type="RefSeq" id="WP_078931058.1">
    <property type="nucleotide sequence ID" value="NZ_FUXC01000007.1"/>
</dbReference>
<feature type="transmembrane region" description="Helical" evidence="1">
    <location>
        <begin position="66"/>
        <end position="89"/>
    </location>
</feature>
<protein>
    <submittedName>
        <fullName evidence="2">CDP-diacylglycerol---serine O-phosphatidyltransferase</fullName>
    </submittedName>
</protein>
<dbReference type="EMBL" id="FUXC01000007">
    <property type="protein sequence ID" value="SJZ82338.1"/>
    <property type="molecule type" value="Genomic_DNA"/>
</dbReference>
<evidence type="ECO:0000313" key="2">
    <source>
        <dbReference type="EMBL" id="SJZ82338.1"/>
    </source>
</evidence>
<dbReference type="InterPro" id="IPR043130">
    <property type="entry name" value="CDP-OH_PTrfase_TM_dom"/>
</dbReference>
<dbReference type="OrthoDB" id="9777147at2"/>
<gene>
    <name evidence="2" type="ORF">SAMN02745152_01312</name>
</gene>
<proteinExistence type="predicted"/>
<dbReference type="GO" id="GO:0008654">
    <property type="term" value="P:phospholipid biosynthetic process"/>
    <property type="evidence" value="ECO:0007669"/>
    <property type="project" value="InterPro"/>
</dbReference>
<keyword evidence="3" id="KW-1185">Reference proteome</keyword>
<dbReference type="GeneID" id="303367550"/>
<sequence length="227" mass="25423">MLGVYDYTVILTYLSIISAVIGICCSFNAQLVLASIICLMLCGCLDAFDGKVARSKPNRTDFEKKFGIQIDSLSDLVAFGVLPACIGINLVNNSRFIARLTGRTHYYGFLKDVLIIICILYALAAVIRLAYYNVQEEARQKEEDGNREYFTGVPVTTAAIVFPLIYLLQLANKLDLTFVFMFFMALVGFLFISEKKIRKPGFKHLMILIVLGLVEAVLMVLCKIFLK</sequence>
<dbReference type="Proteomes" id="UP000190395">
    <property type="component" value="Unassembled WGS sequence"/>
</dbReference>